<evidence type="ECO:0000259" key="7">
    <source>
        <dbReference type="Pfam" id="PF20684"/>
    </source>
</evidence>
<comment type="subcellular location">
    <subcellularLocation>
        <location evidence="1">Membrane</location>
        <topology evidence="1">Multi-pass membrane protein</topology>
    </subcellularLocation>
</comment>
<keyword evidence="4 6" id="KW-0472">Membrane</keyword>
<dbReference type="PANTHER" id="PTHR33048:SF165">
    <property type="entry name" value="INTEGRAL MEMBRANE PROTEIN"/>
    <property type="match status" value="1"/>
</dbReference>
<organism evidence="8 9">
    <name type="scientific">Myriangium duriaei CBS 260.36</name>
    <dbReference type="NCBI Taxonomy" id="1168546"/>
    <lineage>
        <taxon>Eukaryota</taxon>
        <taxon>Fungi</taxon>
        <taxon>Dikarya</taxon>
        <taxon>Ascomycota</taxon>
        <taxon>Pezizomycotina</taxon>
        <taxon>Dothideomycetes</taxon>
        <taxon>Dothideomycetidae</taxon>
        <taxon>Myriangiales</taxon>
        <taxon>Myriangiaceae</taxon>
        <taxon>Myriangium</taxon>
    </lineage>
</organism>
<keyword evidence="3 6" id="KW-1133">Transmembrane helix</keyword>
<evidence type="ECO:0000256" key="3">
    <source>
        <dbReference type="ARBA" id="ARBA00022989"/>
    </source>
</evidence>
<evidence type="ECO:0000313" key="9">
    <source>
        <dbReference type="Proteomes" id="UP000799439"/>
    </source>
</evidence>
<protein>
    <recommendedName>
        <fullName evidence="7">Rhodopsin domain-containing protein</fullName>
    </recommendedName>
</protein>
<dbReference type="Proteomes" id="UP000799439">
    <property type="component" value="Unassembled WGS sequence"/>
</dbReference>
<feature type="transmembrane region" description="Helical" evidence="6">
    <location>
        <begin position="123"/>
        <end position="145"/>
    </location>
</feature>
<sequence length="325" mass="36082">MYLGGVGPSIIISEWIQLGIAAAVVGLRAYTAGISSNRWRWDFVWMALALVLAIANGVFNTIAAMHGLGNHVNHLNVPQIEDLLFWAFLGIYFGTLSIACSKFSIIALLLQVQYRSQNQARRYVLWFIAGMFSITSVLQIFLTIFQCQPNYRVWTELNYMSCSLVRYTRAMDYTHAVIGGLTDIFLAVFPITFVWELQTSRKIKVGFCILMGVGVVPGAIALHRIQTLAAIYRGSDVTYTLGVFTLWGGIELCSLIILGSVPLLRPLFKRGISKISTKSKTANGTVLLCKTEVHTKVEQLDDLETKDHNIAVLKVDVVGNSCHDN</sequence>
<feature type="transmembrane region" description="Helical" evidence="6">
    <location>
        <begin position="43"/>
        <end position="63"/>
    </location>
</feature>
<dbReference type="PANTHER" id="PTHR33048">
    <property type="entry name" value="PTH11-LIKE INTEGRAL MEMBRANE PROTEIN (AFU_ORTHOLOGUE AFUA_5G11245)"/>
    <property type="match status" value="1"/>
</dbReference>
<feature type="transmembrane region" description="Helical" evidence="6">
    <location>
        <begin position="12"/>
        <end position="31"/>
    </location>
</feature>
<dbReference type="Pfam" id="PF20684">
    <property type="entry name" value="Fung_rhodopsin"/>
    <property type="match status" value="1"/>
</dbReference>
<gene>
    <name evidence="8" type="ORF">K461DRAFT_296165</name>
</gene>
<accession>A0A9P4ITI8</accession>
<comment type="similarity">
    <text evidence="5">Belongs to the SAT4 family.</text>
</comment>
<evidence type="ECO:0000256" key="1">
    <source>
        <dbReference type="ARBA" id="ARBA00004141"/>
    </source>
</evidence>
<dbReference type="AlphaFoldDB" id="A0A9P4ITI8"/>
<dbReference type="InterPro" id="IPR049326">
    <property type="entry name" value="Rhodopsin_dom_fungi"/>
</dbReference>
<name>A0A9P4ITI8_9PEZI</name>
<dbReference type="EMBL" id="ML996090">
    <property type="protein sequence ID" value="KAF2149738.1"/>
    <property type="molecule type" value="Genomic_DNA"/>
</dbReference>
<keyword evidence="2 6" id="KW-0812">Transmembrane</keyword>
<feature type="transmembrane region" description="Helical" evidence="6">
    <location>
        <begin position="207"/>
        <end position="225"/>
    </location>
</feature>
<feature type="transmembrane region" description="Helical" evidence="6">
    <location>
        <begin position="173"/>
        <end position="195"/>
    </location>
</feature>
<dbReference type="OrthoDB" id="3934549at2759"/>
<evidence type="ECO:0000256" key="4">
    <source>
        <dbReference type="ARBA" id="ARBA00023136"/>
    </source>
</evidence>
<evidence type="ECO:0000256" key="2">
    <source>
        <dbReference type="ARBA" id="ARBA00022692"/>
    </source>
</evidence>
<keyword evidence="9" id="KW-1185">Reference proteome</keyword>
<feature type="transmembrane region" description="Helical" evidence="6">
    <location>
        <begin position="237"/>
        <end position="264"/>
    </location>
</feature>
<evidence type="ECO:0000256" key="5">
    <source>
        <dbReference type="ARBA" id="ARBA00038359"/>
    </source>
</evidence>
<evidence type="ECO:0000313" key="8">
    <source>
        <dbReference type="EMBL" id="KAF2149738.1"/>
    </source>
</evidence>
<proteinExistence type="inferred from homology"/>
<evidence type="ECO:0000256" key="6">
    <source>
        <dbReference type="SAM" id="Phobius"/>
    </source>
</evidence>
<reference evidence="8" key="1">
    <citation type="journal article" date="2020" name="Stud. Mycol.">
        <title>101 Dothideomycetes genomes: a test case for predicting lifestyles and emergence of pathogens.</title>
        <authorList>
            <person name="Haridas S."/>
            <person name="Albert R."/>
            <person name="Binder M."/>
            <person name="Bloem J."/>
            <person name="Labutti K."/>
            <person name="Salamov A."/>
            <person name="Andreopoulos B."/>
            <person name="Baker S."/>
            <person name="Barry K."/>
            <person name="Bills G."/>
            <person name="Bluhm B."/>
            <person name="Cannon C."/>
            <person name="Castanera R."/>
            <person name="Culley D."/>
            <person name="Daum C."/>
            <person name="Ezra D."/>
            <person name="Gonzalez J."/>
            <person name="Henrissat B."/>
            <person name="Kuo A."/>
            <person name="Liang C."/>
            <person name="Lipzen A."/>
            <person name="Lutzoni F."/>
            <person name="Magnuson J."/>
            <person name="Mondo S."/>
            <person name="Nolan M."/>
            <person name="Ohm R."/>
            <person name="Pangilinan J."/>
            <person name="Park H.-J."/>
            <person name="Ramirez L."/>
            <person name="Alfaro M."/>
            <person name="Sun H."/>
            <person name="Tritt A."/>
            <person name="Yoshinaga Y."/>
            <person name="Zwiers L.-H."/>
            <person name="Turgeon B."/>
            <person name="Goodwin S."/>
            <person name="Spatafora J."/>
            <person name="Crous P."/>
            <person name="Grigoriev I."/>
        </authorList>
    </citation>
    <scope>NUCLEOTIDE SEQUENCE</scope>
    <source>
        <strain evidence="8">CBS 260.36</strain>
    </source>
</reference>
<feature type="domain" description="Rhodopsin" evidence="7">
    <location>
        <begin position="27"/>
        <end position="270"/>
    </location>
</feature>
<feature type="transmembrane region" description="Helical" evidence="6">
    <location>
        <begin position="83"/>
        <end position="111"/>
    </location>
</feature>
<dbReference type="InterPro" id="IPR052337">
    <property type="entry name" value="SAT4-like"/>
</dbReference>
<comment type="caution">
    <text evidence="8">The sequence shown here is derived from an EMBL/GenBank/DDBJ whole genome shotgun (WGS) entry which is preliminary data.</text>
</comment>
<dbReference type="GO" id="GO:0016020">
    <property type="term" value="C:membrane"/>
    <property type="evidence" value="ECO:0007669"/>
    <property type="project" value="UniProtKB-SubCell"/>
</dbReference>